<keyword evidence="3 6" id="KW-0238">DNA-binding</keyword>
<evidence type="ECO:0000313" key="9">
    <source>
        <dbReference type="EMBL" id="KAG7524120.1"/>
    </source>
</evidence>
<evidence type="ECO:0000256" key="1">
    <source>
        <dbReference type="ARBA" id="ARBA00022499"/>
    </source>
</evidence>
<evidence type="ECO:0000256" key="2">
    <source>
        <dbReference type="ARBA" id="ARBA00022843"/>
    </source>
</evidence>
<evidence type="ECO:0000313" key="10">
    <source>
        <dbReference type="Proteomes" id="UP000693946"/>
    </source>
</evidence>
<keyword evidence="4 6" id="KW-0539">Nucleus</keyword>
<dbReference type="PIRSF" id="PIRSF038016">
    <property type="entry name" value="Telomere_bd-1_Pin2"/>
    <property type="match status" value="1"/>
</dbReference>
<dbReference type="Proteomes" id="UP000693946">
    <property type="component" value="Linkage Group LG1"/>
</dbReference>
<dbReference type="PROSITE" id="PS51294">
    <property type="entry name" value="HTH_MYB"/>
    <property type="match status" value="1"/>
</dbReference>
<feature type="domain" description="Myb-like" evidence="7">
    <location>
        <begin position="321"/>
        <end position="374"/>
    </location>
</feature>
<comment type="caution">
    <text evidence="9">The sequence shown here is derived from an EMBL/GenBank/DDBJ whole genome shotgun (WGS) entry which is preliminary data.</text>
</comment>
<comment type="subcellular location">
    <subcellularLocation>
        <location evidence="6">Nucleus</location>
    </subcellularLocation>
</comment>
<proteinExistence type="predicted"/>
<dbReference type="FunFam" id="1.25.40.210:FF:000001">
    <property type="entry name" value="Telomeric repeat-binding factor"/>
    <property type="match status" value="1"/>
</dbReference>
<dbReference type="GO" id="GO:0000783">
    <property type="term" value="C:nuclear telomere cap complex"/>
    <property type="evidence" value="ECO:0007669"/>
    <property type="project" value="TreeGrafter"/>
</dbReference>
<dbReference type="PANTHER" id="PTHR46734:SF1">
    <property type="entry name" value="TELOMERIC REPEAT-BINDING FACTOR 1"/>
    <property type="match status" value="1"/>
</dbReference>
<dbReference type="GO" id="GO:0003691">
    <property type="term" value="F:double-stranded telomeric DNA binding"/>
    <property type="evidence" value="ECO:0007669"/>
    <property type="project" value="TreeGrafter"/>
</dbReference>
<organism evidence="9 10">
    <name type="scientific">Solea senegalensis</name>
    <name type="common">Senegalese sole</name>
    <dbReference type="NCBI Taxonomy" id="28829"/>
    <lineage>
        <taxon>Eukaryota</taxon>
        <taxon>Metazoa</taxon>
        <taxon>Chordata</taxon>
        <taxon>Craniata</taxon>
        <taxon>Vertebrata</taxon>
        <taxon>Euteleostomi</taxon>
        <taxon>Actinopterygii</taxon>
        <taxon>Neopterygii</taxon>
        <taxon>Teleostei</taxon>
        <taxon>Neoteleostei</taxon>
        <taxon>Acanthomorphata</taxon>
        <taxon>Carangaria</taxon>
        <taxon>Pleuronectiformes</taxon>
        <taxon>Pleuronectoidei</taxon>
        <taxon>Soleidae</taxon>
        <taxon>Solea</taxon>
    </lineage>
</organism>
<keyword evidence="10" id="KW-1185">Reference proteome</keyword>
<dbReference type="EMBL" id="JAGKHQ010000001">
    <property type="protein sequence ID" value="KAG7524120.1"/>
    <property type="molecule type" value="Genomic_DNA"/>
</dbReference>
<keyword evidence="2" id="KW-0832">Ubl conjugation</keyword>
<evidence type="ECO:0000259" key="7">
    <source>
        <dbReference type="PROSITE" id="PS50090"/>
    </source>
</evidence>
<keyword evidence="1" id="KW-1017">Isopeptide bond</keyword>
<keyword evidence="6" id="KW-0158">Chromosome</keyword>
<dbReference type="GO" id="GO:0098505">
    <property type="term" value="F:G-rich strand telomeric DNA binding"/>
    <property type="evidence" value="ECO:0007669"/>
    <property type="project" value="TreeGrafter"/>
</dbReference>
<dbReference type="GO" id="GO:0008017">
    <property type="term" value="F:microtubule binding"/>
    <property type="evidence" value="ECO:0007669"/>
    <property type="project" value="TreeGrafter"/>
</dbReference>
<feature type="domain" description="HTH myb-type" evidence="8">
    <location>
        <begin position="321"/>
        <end position="378"/>
    </location>
</feature>
<sequence length="380" mass="43197">MEAETSNKSVTEANDAEQSVSFQRVKAVATGWIVDFVFVSLCRHFKEGKFEDFNETLTVFEAISQSSSPTADEYAEKTMICAFIARVMHGKHLDSQFEEDDSVMPLVSAAKIWSRLEVTVADESVFENITVLLCVQSVAVCLENGQTSSASSALNWFKNNYELPQKVRAKLATIVSQRETYDPLLRRFSFNKLLETVKSFLDAYLQKNPSDNLLKEATKMVLSSQNCEALEDSGTEDAETEDTETKDKSLSETACKMKVEDVKKKEGTVLRTKRKLMSTKITDVWKPDSCKKPCVSIRRLSKNELSEIISDKSLNTTVVQKKRKTRQKWTWQLDTYLRKGVDCHGPGKWSRILLDYDFEGRTATMLKDRWRVLLKSHAVS</sequence>
<dbReference type="GO" id="GO:0007004">
    <property type="term" value="P:telomere maintenance via telomerase"/>
    <property type="evidence" value="ECO:0007669"/>
    <property type="project" value="TreeGrafter"/>
</dbReference>
<gene>
    <name evidence="9" type="ORF">JOB18_008017</name>
</gene>
<dbReference type="AlphaFoldDB" id="A0AAV6T4C5"/>
<dbReference type="CDD" id="cd11660">
    <property type="entry name" value="SANT_TRF"/>
    <property type="match status" value="1"/>
</dbReference>
<keyword evidence="5 6" id="KW-0131">Cell cycle</keyword>
<dbReference type="PROSITE" id="PS50090">
    <property type="entry name" value="MYB_LIKE"/>
    <property type="match status" value="1"/>
</dbReference>
<keyword evidence="6" id="KW-0779">Telomere</keyword>
<dbReference type="Pfam" id="PF08558">
    <property type="entry name" value="TRF"/>
    <property type="match status" value="1"/>
</dbReference>
<protein>
    <recommendedName>
        <fullName evidence="6">Telomeric repeat-binding factor</fullName>
    </recommendedName>
</protein>
<dbReference type="GO" id="GO:0003720">
    <property type="term" value="F:telomerase activity"/>
    <property type="evidence" value="ECO:0007669"/>
    <property type="project" value="TreeGrafter"/>
</dbReference>
<dbReference type="InterPro" id="IPR013867">
    <property type="entry name" value="Telomere_rpt-bd_fac_dimer_dom"/>
</dbReference>
<name>A0AAV6T4C5_SOLSE</name>
<dbReference type="InterPro" id="IPR001005">
    <property type="entry name" value="SANT/Myb"/>
</dbReference>
<dbReference type="GO" id="GO:0071532">
    <property type="term" value="F:ankyrin repeat binding"/>
    <property type="evidence" value="ECO:0007669"/>
    <property type="project" value="TreeGrafter"/>
</dbReference>
<evidence type="ECO:0000256" key="3">
    <source>
        <dbReference type="ARBA" id="ARBA00023125"/>
    </source>
</evidence>
<evidence type="ECO:0000256" key="4">
    <source>
        <dbReference type="ARBA" id="ARBA00023242"/>
    </source>
</evidence>
<evidence type="ECO:0000256" key="6">
    <source>
        <dbReference type="PIRNR" id="PIRNR038016"/>
    </source>
</evidence>
<dbReference type="GO" id="GO:0008156">
    <property type="term" value="P:negative regulation of DNA replication"/>
    <property type="evidence" value="ECO:0007669"/>
    <property type="project" value="TreeGrafter"/>
</dbReference>
<dbReference type="InterPro" id="IPR052450">
    <property type="entry name" value="TRBD-Containing_Protein"/>
</dbReference>
<comment type="function">
    <text evidence="6">Binds the telomeric double-stranded 5'-TTAGGG-3' repeat.</text>
</comment>
<dbReference type="InterPro" id="IPR017930">
    <property type="entry name" value="Myb_dom"/>
</dbReference>
<dbReference type="SMART" id="SM00717">
    <property type="entry name" value="SANT"/>
    <property type="match status" value="1"/>
</dbReference>
<comment type="subunit">
    <text evidence="6">Homodimer.</text>
</comment>
<dbReference type="InterPro" id="IPR017357">
    <property type="entry name" value="TERF1/2"/>
</dbReference>
<dbReference type="Pfam" id="PF00249">
    <property type="entry name" value="Myb_DNA-binding"/>
    <property type="match status" value="1"/>
</dbReference>
<reference evidence="9 10" key="1">
    <citation type="journal article" date="2021" name="Sci. Rep.">
        <title>Chromosome anchoring in Senegalese sole (Solea senegalensis) reveals sex-associated markers and genome rearrangements in flatfish.</title>
        <authorList>
            <person name="Guerrero-Cozar I."/>
            <person name="Gomez-Garrido J."/>
            <person name="Berbel C."/>
            <person name="Martinez-Blanch J.F."/>
            <person name="Alioto T."/>
            <person name="Claros M.G."/>
            <person name="Gagnaire P.A."/>
            <person name="Manchado M."/>
        </authorList>
    </citation>
    <scope>NUCLEOTIDE SEQUENCE [LARGE SCALE GENOMIC DNA]</scope>
    <source>
        <strain evidence="9">Sse05_10M</strain>
    </source>
</reference>
<evidence type="ECO:0000256" key="5">
    <source>
        <dbReference type="ARBA" id="ARBA00023306"/>
    </source>
</evidence>
<dbReference type="GO" id="GO:1905839">
    <property type="term" value="P:negative regulation of telomeric D-loop disassembly"/>
    <property type="evidence" value="ECO:0007669"/>
    <property type="project" value="TreeGrafter"/>
</dbReference>
<dbReference type="GO" id="GO:0042803">
    <property type="term" value="F:protein homodimerization activity"/>
    <property type="evidence" value="ECO:0007669"/>
    <property type="project" value="InterPro"/>
</dbReference>
<dbReference type="PANTHER" id="PTHR46734">
    <property type="entry name" value="TELOMERIC REPEAT-BINDING FACTOR 1 TERF1"/>
    <property type="match status" value="1"/>
</dbReference>
<accession>A0AAV6T4C5</accession>
<dbReference type="GO" id="GO:0008301">
    <property type="term" value="F:DNA binding, bending"/>
    <property type="evidence" value="ECO:0007669"/>
    <property type="project" value="TreeGrafter"/>
</dbReference>
<evidence type="ECO:0000259" key="8">
    <source>
        <dbReference type="PROSITE" id="PS51294"/>
    </source>
</evidence>